<dbReference type="Pfam" id="PF20236">
    <property type="entry name" value="DUF6593"/>
    <property type="match status" value="1"/>
</dbReference>
<dbReference type="AlphaFoldDB" id="A0A0C2YUW8"/>
<evidence type="ECO:0000259" key="1">
    <source>
        <dbReference type="Pfam" id="PF20236"/>
    </source>
</evidence>
<feature type="domain" description="DUF6593" evidence="1">
    <location>
        <begin position="69"/>
        <end position="197"/>
    </location>
</feature>
<gene>
    <name evidence="2" type="ORF">M413DRAFT_442772</name>
</gene>
<dbReference type="EMBL" id="KN831773">
    <property type="protein sequence ID" value="KIM44807.1"/>
    <property type="molecule type" value="Genomic_DNA"/>
</dbReference>
<keyword evidence="3" id="KW-1185">Reference proteome</keyword>
<reference evidence="2 3" key="1">
    <citation type="submission" date="2014-04" db="EMBL/GenBank/DDBJ databases">
        <authorList>
            <consortium name="DOE Joint Genome Institute"/>
            <person name="Kuo A."/>
            <person name="Gay G."/>
            <person name="Dore J."/>
            <person name="Kohler A."/>
            <person name="Nagy L.G."/>
            <person name="Floudas D."/>
            <person name="Copeland A."/>
            <person name="Barry K.W."/>
            <person name="Cichocki N."/>
            <person name="Veneault-Fourrey C."/>
            <person name="LaButti K."/>
            <person name="Lindquist E.A."/>
            <person name="Lipzen A."/>
            <person name="Lundell T."/>
            <person name="Morin E."/>
            <person name="Murat C."/>
            <person name="Sun H."/>
            <person name="Tunlid A."/>
            <person name="Henrissat B."/>
            <person name="Grigoriev I.V."/>
            <person name="Hibbett D.S."/>
            <person name="Martin F."/>
            <person name="Nordberg H.P."/>
            <person name="Cantor M.N."/>
            <person name="Hua S.X."/>
        </authorList>
    </citation>
    <scope>NUCLEOTIDE SEQUENCE [LARGE SCALE GENOMIC DNA]</scope>
    <source>
        <strain evidence="3">h7</strain>
    </source>
</reference>
<proteinExistence type="predicted"/>
<reference evidence="3" key="2">
    <citation type="submission" date="2015-01" db="EMBL/GenBank/DDBJ databases">
        <title>Evolutionary Origins and Diversification of the Mycorrhizal Mutualists.</title>
        <authorList>
            <consortium name="DOE Joint Genome Institute"/>
            <consortium name="Mycorrhizal Genomics Consortium"/>
            <person name="Kohler A."/>
            <person name="Kuo A."/>
            <person name="Nagy L.G."/>
            <person name="Floudas D."/>
            <person name="Copeland A."/>
            <person name="Barry K.W."/>
            <person name="Cichocki N."/>
            <person name="Veneault-Fourrey C."/>
            <person name="LaButti K."/>
            <person name="Lindquist E.A."/>
            <person name="Lipzen A."/>
            <person name="Lundell T."/>
            <person name="Morin E."/>
            <person name="Murat C."/>
            <person name="Riley R."/>
            <person name="Ohm R."/>
            <person name="Sun H."/>
            <person name="Tunlid A."/>
            <person name="Henrissat B."/>
            <person name="Grigoriev I.V."/>
            <person name="Hibbett D.S."/>
            <person name="Martin F."/>
        </authorList>
    </citation>
    <scope>NUCLEOTIDE SEQUENCE [LARGE SCALE GENOMIC DNA]</scope>
    <source>
        <strain evidence="3">h7</strain>
    </source>
</reference>
<evidence type="ECO:0000313" key="3">
    <source>
        <dbReference type="Proteomes" id="UP000053424"/>
    </source>
</evidence>
<organism evidence="2 3">
    <name type="scientific">Hebeloma cylindrosporum</name>
    <dbReference type="NCBI Taxonomy" id="76867"/>
    <lineage>
        <taxon>Eukaryota</taxon>
        <taxon>Fungi</taxon>
        <taxon>Dikarya</taxon>
        <taxon>Basidiomycota</taxon>
        <taxon>Agaricomycotina</taxon>
        <taxon>Agaricomycetes</taxon>
        <taxon>Agaricomycetidae</taxon>
        <taxon>Agaricales</taxon>
        <taxon>Agaricineae</taxon>
        <taxon>Hymenogastraceae</taxon>
        <taxon>Hebeloma</taxon>
    </lineage>
</organism>
<sequence>MQVPTVTDTFFNVSSKNVATPTEGEKATQNTIYSFLPVGVSSMILIPHDSKDVVAEYYISVRMNCFMPSSYNTTVYRGADDLSPPVGAFEMGMVAAPSSVRMGRTVNNAATALTQSGAWGSWYWHPANINERYHLRWEFGKRPAICRSANGGRAILAKFTPPTVHLGDQLPELEIFSEGREYMDHILISLLIIERRRLTPGRPDTTKELFN</sequence>
<name>A0A0C2YUW8_HEBCY</name>
<dbReference type="InterPro" id="IPR046528">
    <property type="entry name" value="DUF6593"/>
</dbReference>
<evidence type="ECO:0000313" key="2">
    <source>
        <dbReference type="EMBL" id="KIM44807.1"/>
    </source>
</evidence>
<accession>A0A0C2YUW8</accession>
<dbReference type="Proteomes" id="UP000053424">
    <property type="component" value="Unassembled WGS sequence"/>
</dbReference>
<dbReference type="OrthoDB" id="3174721at2759"/>
<dbReference type="HOGENOM" id="CLU_1305010_0_0_1"/>
<protein>
    <recommendedName>
        <fullName evidence="1">DUF6593 domain-containing protein</fullName>
    </recommendedName>
</protein>